<reference evidence="1" key="1">
    <citation type="submission" date="2014-11" db="EMBL/GenBank/DDBJ databases">
        <authorList>
            <person name="Amaro Gonzalez C."/>
        </authorList>
    </citation>
    <scope>NUCLEOTIDE SEQUENCE</scope>
</reference>
<name>A0A0E9RD33_ANGAN</name>
<sequence>MSDYQLFARGENLVCRCNWHYLWRLELMLCSNAS</sequence>
<protein>
    <submittedName>
        <fullName evidence="1">Uncharacterized protein</fullName>
    </submittedName>
</protein>
<organism evidence="1">
    <name type="scientific">Anguilla anguilla</name>
    <name type="common">European freshwater eel</name>
    <name type="synonym">Muraena anguilla</name>
    <dbReference type="NCBI Taxonomy" id="7936"/>
    <lineage>
        <taxon>Eukaryota</taxon>
        <taxon>Metazoa</taxon>
        <taxon>Chordata</taxon>
        <taxon>Craniata</taxon>
        <taxon>Vertebrata</taxon>
        <taxon>Euteleostomi</taxon>
        <taxon>Actinopterygii</taxon>
        <taxon>Neopterygii</taxon>
        <taxon>Teleostei</taxon>
        <taxon>Anguilliformes</taxon>
        <taxon>Anguillidae</taxon>
        <taxon>Anguilla</taxon>
    </lineage>
</organism>
<accession>A0A0E9RD33</accession>
<proteinExistence type="predicted"/>
<dbReference type="AlphaFoldDB" id="A0A0E9RD33"/>
<evidence type="ECO:0000313" key="1">
    <source>
        <dbReference type="EMBL" id="JAH26999.1"/>
    </source>
</evidence>
<reference evidence="1" key="2">
    <citation type="journal article" date="2015" name="Fish Shellfish Immunol.">
        <title>Early steps in the European eel (Anguilla anguilla)-Vibrio vulnificus interaction in the gills: Role of the RtxA13 toxin.</title>
        <authorList>
            <person name="Callol A."/>
            <person name="Pajuelo D."/>
            <person name="Ebbesson L."/>
            <person name="Teles M."/>
            <person name="MacKenzie S."/>
            <person name="Amaro C."/>
        </authorList>
    </citation>
    <scope>NUCLEOTIDE SEQUENCE</scope>
</reference>
<dbReference type="EMBL" id="GBXM01081578">
    <property type="protein sequence ID" value="JAH26999.1"/>
    <property type="molecule type" value="Transcribed_RNA"/>
</dbReference>